<dbReference type="PANTHER" id="PTHR30270:SF0">
    <property type="entry name" value="THIAMINE-MONOPHOSPHATE KINASE"/>
    <property type="match status" value="1"/>
</dbReference>
<dbReference type="Gene3D" id="3.30.1330.10">
    <property type="entry name" value="PurM-like, N-terminal domain"/>
    <property type="match status" value="1"/>
</dbReference>
<evidence type="ECO:0000259" key="3">
    <source>
        <dbReference type="Pfam" id="PF00586"/>
    </source>
</evidence>
<feature type="binding site" evidence="2">
    <location>
        <position position="54"/>
    </location>
    <ligand>
        <name>substrate</name>
    </ligand>
</feature>
<comment type="caution">
    <text evidence="5">The sequence shown here is derived from an EMBL/GenBank/DDBJ whole genome shotgun (WGS) entry which is preliminary data.</text>
</comment>
<reference evidence="5 6" key="1">
    <citation type="journal article" date="2018" name="Genome Announc.">
        <title>Draft Genome Sequence of "Candidatus Phycosocius bacilliformis," an Alphaproteobacterial Ectosymbiont of the Hydrocarbon-Producing Green Alga Botryococcus braunii.</title>
        <authorList>
            <person name="Tanabe Y."/>
            <person name="Yamaguchi H."/>
            <person name="Watanabe M.M."/>
        </authorList>
    </citation>
    <scope>NUCLEOTIDE SEQUENCE [LARGE SCALE GENOMIC DNA]</scope>
    <source>
        <strain evidence="5 6">BOTRYCO-2</strain>
    </source>
</reference>
<keyword evidence="2" id="KW-0547">Nucleotide-binding</keyword>
<feature type="binding site" evidence="2">
    <location>
        <position position="125"/>
    </location>
    <ligand>
        <name>Mg(2+)</name>
        <dbReference type="ChEBI" id="CHEBI:18420"/>
        <label>1</label>
    </ligand>
</feature>
<keyword evidence="2" id="KW-0479">Metal-binding</keyword>
<feature type="binding site" evidence="2">
    <location>
        <position position="75"/>
    </location>
    <ligand>
        <name>Mg(2+)</name>
        <dbReference type="ChEBI" id="CHEBI:18420"/>
        <label>2</label>
    </ligand>
</feature>
<keyword evidence="2 5" id="KW-0808">Transferase</keyword>
<feature type="binding site" evidence="2">
    <location>
        <position position="219"/>
    </location>
    <ligand>
        <name>ATP</name>
        <dbReference type="ChEBI" id="CHEBI:30616"/>
    </ligand>
</feature>
<feature type="binding site" evidence="2">
    <location>
        <position position="75"/>
    </location>
    <ligand>
        <name>Mg(2+)</name>
        <dbReference type="ChEBI" id="CHEBI:18420"/>
        <label>3</label>
    </ligand>
</feature>
<dbReference type="NCBIfam" id="TIGR01379">
    <property type="entry name" value="thiL"/>
    <property type="match status" value="1"/>
</dbReference>
<dbReference type="InterPro" id="IPR036921">
    <property type="entry name" value="PurM-like_N_sf"/>
</dbReference>
<dbReference type="PIRSF" id="PIRSF005303">
    <property type="entry name" value="Thiam_monoph_kin"/>
    <property type="match status" value="1"/>
</dbReference>
<dbReference type="RefSeq" id="WP_192576162.1">
    <property type="nucleotide sequence ID" value="NZ_BFBR01000002.1"/>
</dbReference>
<dbReference type="InterPro" id="IPR016188">
    <property type="entry name" value="PurM-like_N"/>
</dbReference>
<keyword evidence="1 2" id="KW-0784">Thiamine biosynthesis</keyword>
<evidence type="ECO:0000256" key="2">
    <source>
        <dbReference type="HAMAP-Rule" id="MF_02128"/>
    </source>
</evidence>
<proteinExistence type="inferred from homology"/>
<comment type="catalytic activity">
    <reaction evidence="2">
        <text>thiamine phosphate + ATP = thiamine diphosphate + ADP</text>
        <dbReference type="Rhea" id="RHEA:15913"/>
        <dbReference type="ChEBI" id="CHEBI:30616"/>
        <dbReference type="ChEBI" id="CHEBI:37575"/>
        <dbReference type="ChEBI" id="CHEBI:58937"/>
        <dbReference type="ChEBI" id="CHEBI:456216"/>
        <dbReference type="EC" id="2.7.4.16"/>
    </reaction>
</comment>
<dbReference type="EC" id="2.7.4.16" evidence="2"/>
<dbReference type="InterPro" id="IPR010918">
    <property type="entry name" value="PurM-like_C_dom"/>
</dbReference>
<feature type="binding site" evidence="2">
    <location>
        <position position="328"/>
    </location>
    <ligand>
        <name>substrate</name>
    </ligand>
</feature>
<dbReference type="GO" id="GO:0009229">
    <property type="term" value="P:thiamine diphosphate biosynthetic process"/>
    <property type="evidence" value="ECO:0007669"/>
    <property type="project" value="UniProtKB-UniRule"/>
</dbReference>
<dbReference type="UniPathway" id="UPA00060">
    <property type="reaction ID" value="UER00142"/>
</dbReference>
<feature type="binding site" evidence="2">
    <location>
        <position position="153"/>
    </location>
    <ligand>
        <name>ATP</name>
        <dbReference type="ChEBI" id="CHEBI:30616"/>
    </ligand>
</feature>
<name>A0A2P2E825_9PROT</name>
<comment type="pathway">
    <text evidence="2">Cofactor biosynthesis; thiamine diphosphate biosynthesis; thiamine diphosphate from thiamine phosphate: step 1/1.</text>
</comment>
<dbReference type="SUPFAM" id="SSF55326">
    <property type="entry name" value="PurM N-terminal domain-like"/>
    <property type="match status" value="1"/>
</dbReference>
<dbReference type="GO" id="GO:0000287">
    <property type="term" value="F:magnesium ion binding"/>
    <property type="evidence" value="ECO:0007669"/>
    <property type="project" value="UniProtKB-UniRule"/>
</dbReference>
<comment type="miscellaneous">
    <text evidence="2">Reaction mechanism of ThiL seems to utilize a direct, inline transfer of the gamma-phosphate of ATP to TMP rather than a phosphorylated enzyme intermediate.</text>
</comment>
<evidence type="ECO:0000313" key="6">
    <source>
        <dbReference type="Proteomes" id="UP000245086"/>
    </source>
</evidence>
<dbReference type="PANTHER" id="PTHR30270">
    <property type="entry name" value="THIAMINE-MONOPHOSPHATE KINASE"/>
    <property type="match status" value="1"/>
</dbReference>
<dbReference type="InterPro" id="IPR036676">
    <property type="entry name" value="PurM-like_C_sf"/>
</dbReference>
<feature type="binding site" evidence="2">
    <location>
        <position position="31"/>
    </location>
    <ligand>
        <name>Mg(2+)</name>
        <dbReference type="ChEBI" id="CHEBI:18420"/>
        <label>3</label>
    </ligand>
</feature>
<feature type="domain" description="PurM-like C-terminal" evidence="4">
    <location>
        <begin position="158"/>
        <end position="314"/>
    </location>
</feature>
<dbReference type="SUPFAM" id="SSF56042">
    <property type="entry name" value="PurM C-terminal domain-like"/>
    <property type="match status" value="1"/>
</dbReference>
<comment type="function">
    <text evidence="2">Catalyzes the ATP-dependent phosphorylation of thiamine-monophosphate (TMP) to form thiamine-pyrophosphate (TPP), the active form of vitamin B1.</text>
</comment>
<dbReference type="Pfam" id="PF02769">
    <property type="entry name" value="AIRS_C"/>
    <property type="match status" value="1"/>
</dbReference>
<evidence type="ECO:0000256" key="1">
    <source>
        <dbReference type="ARBA" id="ARBA00022977"/>
    </source>
</evidence>
<feature type="binding site" evidence="2">
    <location>
        <position position="75"/>
    </location>
    <ligand>
        <name>Mg(2+)</name>
        <dbReference type="ChEBI" id="CHEBI:18420"/>
        <label>4</label>
    </ligand>
</feature>
<evidence type="ECO:0000259" key="4">
    <source>
        <dbReference type="Pfam" id="PF02769"/>
    </source>
</evidence>
<dbReference type="GO" id="GO:0005524">
    <property type="term" value="F:ATP binding"/>
    <property type="evidence" value="ECO:0007669"/>
    <property type="project" value="UniProtKB-UniRule"/>
</dbReference>
<feature type="binding site" evidence="2">
    <location>
        <position position="272"/>
    </location>
    <ligand>
        <name>substrate</name>
    </ligand>
</feature>
<protein>
    <recommendedName>
        <fullName evidence="2">Thiamine-monophosphate kinase</fullName>
        <shortName evidence="2">TMP kinase</shortName>
        <shortName evidence="2">Thiamine-phosphate kinase</shortName>
        <ecNumber evidence="2">2.7.4.16</ecNumber>
    </recommendedName>
</protein>
<feature type="domain" description="PurM-like N-terminal" evidence="3">
    <location>
        <begin position="30"/>
        <end position="141"/>
    </location>
</feature>
<keyword evidence="2" id="KW-0460">Magnesium</keyword>
<accession>A0A2P2E825</accession>
<dbReference type="GO" id="GO:0009030">
    <property type="term" value="F:thiamine-phosphate kinase activity"/>
    <property type="evidence" value="ECO:0007669"/>
    <property type="project" value="UniProtKB-UniRule"/>
</dbReference>
<dbReference type="GO" id="GO:0009228">
    <property type="term" value="P:thiamine biosynthetic process"/>
    <property type="evidence" value="ECO:0007669"/>
    <property type="project" value="UniProtKB-KW"/>
</dbReference>
<dbReference type="HAMAP" id="MF_02128">
    <property type="entry name" value="TMP_kinase"/>
    <property type="match status" value="1"/>
</dbReference>
<keyword evidence="6" id="KW-1185">Reference proteome</keyword>
<dbReference type="EMBL" id="BFBR01000002">
    <property type="protein sequence ID" value="GBF57210.1"/>
    <property type="molecule type" value="Genomic_DNA"/>
</dbReference>
<feature type="binding site" evidence="2">
    <location>
        <position position="31"/>
    </location>
    <ligand>
        <name>Mg(2+)</name>
        <dbReference type="ChEBI" id="CHEBI:18420"/>
        <label>4</label>
    </ligand>
</feature>
<feature type="binding site" evidence="2">
    <location>
        <position position="47"/>
    </location>
    <ligand>
        <name>Mg(2+)</name>
        <dbReference type="ChEBI" id="CHEBI:18420"/>
        <label>1</label>
    </ligand>
</feature>
<dbReference type="Gene3D" id="3.90.650.10">
    <property type="entry name" value="PurM-like C-terminal domain"/>
    <property type="match status" value="1"/>
</dbReference>
<keyword evidence="2" id="KW-0067">ATP-binding</keyword>
<feature type="binding site" evidence="2">
    <location>
        <position position="45"/>
    </location>
    <ligand>
        <name>Mg(2+)</name>
        <dbReference type="ChEBI" id="CHEBI:18420"/>
        <label>4</label>
    </ligand>
</feature>
<dbReference type="AlphaFoldDB" id="A0A2P2E825"/>
<feature type="binding site" evidence="2">
    <location>
        <begin position="124"/>
        <end position="125"/>
    </location>
    <ligand>
        <name>ATP</name>
        <dbReference type="ChEBI" id="CHEBI:30616"/>
    </ligand>
</feature>
<dbReference type="InterPro" id="IPR006283">
    <property type="entry name" value="ThiL-like"/>
</dbReference>
<feature type="binding site" evidence="2">
    <location>
        <position position="217"/>
    </location>
    <ligand>
        <name>Mg(2+)</name>
        <dbReference type="ChEBI" id="CHEBI:18420"/>
        <label>3</label>
    </ligand>
</feature>
<comment type="similarity">
    <text evidence="2">Belongs to the thiamine-monophosphate kinase family.</text>
</comment>
<gene>
    <name evidence="2 5" type="primary">thiL</name>
    <name evidence="5" type="ORF">PbB2_00874</name>
</gene>
<organism evidence="5 6">
    <name type="scientific">Candidatus Phycosocius bacilliformis</name>
    <dbReference type="NCBI Taxonomy" id="1445552"/>
    <lineage>
        <taxon>Bacteria</taxon>
        <taxon>Pseudomonadati</taxon>
        <taxon>Pseudomonadota</taxon>
        <taxon>Alphaproteobacteria</taxon>
        <taxon>Caulobacterales</taxon>
        <taxon>Caulobacterales incertae sedis</taxon>
        <taxon>Candidatus Phycosocius</taxon>
    </lineage>
</organism>
<dbReference type="Proteomes" id="UP000245086">
    <property type="component" value="Unassembled WGS sequence"/>
</dbReference>
<dbReference type="CDD" id="cd02194">
    <property type="entry name" value="ThiL"/>
    <property type="match status" value="1"/>
</dbReference>
<evidence type="ECO:0000313" key="5">
    <source>
        <dbReference type="EMBL" id="GBF57210.1"/>
    </source>
</evidence>
<comment type="caution">
    <text evidence="2">Lacks conserved residue(s) required for the propagation of feature annotation.</text>
</comment>
<sequence length="333" mass="34746">MADPSLEFELIARLWRPLSNEHAGSFGLRDDVAQLPVSSKGFVVTADQVIEGTHFLPSDPLEWVGRRLVRRNASDLIAKGAHPVAAFLALAWPTGRSRHELTDFASGLGQTLASECANCPLMGGDTSTTHGPLVASLTLIGQPLAATGLPILRSGARVGDRLMLAGYVGDAHLGLQVRLERLASDGLAGAVAFAQAPAPPPLAFAALVAQYAKASLDVSDGLLADARHLAQASQVRATLELNSLPVSQEAQLWLAAQPDRISAQLALATGGEDYQPLMAIDPADAQSLTSAAKQLGVTITDIGSIEAGTGLGVTAGNQEIDLPNRLGWQIRAD</sequence>
<feature type="binding site" evidence="2">
    <location>
        <position position="47"/>
    </location>
    <ligand>
        <name>Mg(2+)</name>
        <dbReference type="ChEBI" id="CHEBI:18420"/>
        <label>2</label>
    </ligand>
</feature>
<feature type="binding site" evidence="2">
    <location>
        <position position="220"/>
    </location>
    <ligand>
        <name>Mg(2+)</name>
        <dbReference type="ChEBI" id="CHEBI:18420"/>
        <label>5</label>
    </ligand>
</feature>
<dbReference type="Pfam" id="PF00586">
    <property type="entry name" value="AIRS"/>
    <property type="match status" value="1"/>
</dbReference>
<keyword evidence="2 5" id="KW-0418">Kinase</keyword>